<accession>V8NVR9</accession>
<keyword evidence="6" id="KW-1185">Reference proteome</keyword>
<dbReference type="Pfam" id="PF06009">
    <property type="entry name" value="Laminin_II"/>
    <property type="match status" value="1"/>
</dbReference>
<evidence type="ECO:0000256" key="2">
    <source>
        <dbReference type="SAM" id="Coils"/>
    </source>
</evidence>
<dbReference type="Pfam" id="PF06008">
    <property type="entry name" value="Laminin_I"/>
    <property type="match status" value="1"/>
</dbReference>
<dbReference type="EMBL" id="AZIM01001827">
    <property type="protein sequence ID" value="ETE65642.1"/>
    <property type="molecule type" value="Genomic_DNA"/>
</dbReference>
<comment type="caution">
    <text evidence="1">Lacks conserved residue(s) required for the propagation of feature annotation.</text>
</comment>
<sequence>MDTFTTANASSTSAEEFRQKIAEVGAMLRHMKAMDFSFQNAIAVEERDESQNLLNRVRNELFSKLEANQQLVNQINDQLDQYNSDLMDLRDALNEAQKIREIEKQYDTIQTTLSMAKGSLGKISEFLQMVINAKEESEKLLAQLDGARYPLSEKAKEYTLASNKIQKVELAEEHAKLLDELARNLSRAINASNAYASIIEAVRNAEEAASKATHASDEALKNVLRHNLGDRAKEMKKDSSALEEAVKEEQRKLSGGSIGGSQKQIGWHSNQEGATSEPAELSEEQVRHDDASEKIQKAKDAALKANETVAAMEGKLSDMKRNVDEWKKQYGDLRSEDLNQATRDVKNTVSSLENTLPVLLEKLTSLENRRSHNATVFDNILRVRQLISLARNAVSKIKVPVKFNGTSGVQIRIPSNLQDLAAYTSLKFYIQNPDSKKRDKPRDESTRFVLYLGQKDATGDYMGLILKDHKVEWIYKLGDDEPTHLTVDEEIGEQFATVRINRPHNTILYMGGYPSSFTPPLPLRYPNYRGCIEMDYLNEEVMSLYNFQRTSKSTGDPWLTDGSYFDGTGYAEITFESQPGSIKRFEQEMRKLVLYYDFGGGLNMTSKDQATLIVSTNANKAIQLFLFKMGSKDRVLVRLEQSTVFMIEQENNLHGATSYYLGGAPTSVLPEKLRKIFPKGGSIRGCMKGLKAVGKYVDLKRMNTIGVSYGCTLDLLVSRSVKLHGSGYLTLSLRNVPPLQDFYTGFSFRTTQSRGLLYHHDAKEGSCQVSLQDGRVAVNVLSTELTTKNAYADDTSHYVAIYSDSAGVRMYVDDQLQGSTAGLNRERRQKREAELGVFHLGGLPNTNDIGNLTGCISNVFIKRRSEAQSVVDLLQSTESFNPKSIKDAFQFGGSPVSRLEFNKIPGILQERFHFSMELRLNSSSGLLFYMANESLGSSFSLFVSNGRLVLLADTNGHKLRLRTKEKYHDGRWHTVFFSRDRNRVQLVIDGLRSLEKLLPTTVDFGISGPFFVGGAPLAKAKAHIPDASATSFKGCLRHLKLDKRPLNSPSRVFAVTPCYVGPLETGIFFSVEGGYITLDRSVAIGQDFEMTLKIRPRSSSGLIFHIGGQTNYLRLSTDSQKPSLCDGQWHTITVIKGSNMIQLDVDTKANYTVGPNEVHGTSDKESIYLGGLPELASLSHVHHPPSFVGCMKNLVINRNPIDIRQAGSTRGSVGLRGCPTG</sequence>
<evidence type="ECO:0000313" key="5">
    <source>
        <dbReference type="EMBL" id="ETE65642.1"/>
    </source>
</evidence>
<feature type="coiled-coil region" evidence="2">
    <location>
        <begin position="40"/>
        <end position="99"/>
    </location>
</feature>
<feature type="domain" description="Laminin G" evidence="4">
    <location>
        <begin position="718"/>
        <end position="889"/>
    </location>
</feature>
<feature type="compositionally biased region" description="Basic and acidic residues" evidence="3">
    <location>
        <begin position="284"/>
        <end position="294"/>
    </location>
</feature>
<feature type="region of interest" description="Disordered" evidence="3">
    <location>
        <begin position="247"/>
        <end position="294"/>
    </location>
</feature>
<dbReference type="InterPro" id="IPR010307">
    <property type="entry name" value="Laminin_dom_II"/>
</dbReference>
<evidence type="ECO:0000313" key="6">
    <source>
        <dbReference type="Proteomes" id="UP000018936"/>
    </source>
</evidence>
<feature type="domain" description="Laminin G" evidence="4">
    <location>
        <begin position="888"/>
        <end position="1058"/>
    </location>
</feature>
<dbReference type="SMART" id="SM00282">
    <property type="entry name" value="LamG"/>
    <property type="match status" value="4"/>
</dbReference>
<dbReference type="Gene3D" id="2.60.120.200">
    <property type="match status" value="5"/>
</dbReference>
<dbReference type="InterPro" id="IPR009254">
    <property type="entry name" value="Laminin_aI"/>
</dbReference>
<dbReference type="AlphaFoldDB" id="V8NVR9"/>
<dbReference type="SUPFAM" id="SSF49899">
    <property type="entry name" value="Concanavalin A-like lectins/glucanases"/>
    <property type="match status" value="5"/>
</dbReference>
<dbReference type="GO" id="GO:0016020">
    <property type="term" value="C:membrane"/>
    <property type="evidence" value="ECO:0007669"/>
    <property type="project" value="UniProtKB-SubCell"/>
</dbReference>
<dbReference type="PANTHER" id="PTHR15036">
    <property type="entry name" value="PIKACHURIN-LIKE PROTEIN"/>
    <property type="match status" value="1"/>
</dbReference>
<feature type="domain" description="Laminin G" evidence="4">
    <location>
        <begin position="1065"/>
        <end position="1218"/>
    </location>
</feature>
<proteinExistence type="predicted"/>
<dbReference type="InterPro" id="IPR001791">
    <property type="entry name" value="Laminin_G"/>
</dbReference>
<dbReference type="GO" id="GO:0030334">
    <property type="term" value="P:regulation of cell migration"/>
    <property type="evidence" value="ECO:0007669"/>
    <property type="project" value="InterPro"/>
</dbReference>
<dbReference type="CDD" id="cd00110">
    <property type="entry name" value="LamG"/>
    <property type="match status" value="3"/>
</dbReference>
<dbReference type="Proteomes" id="UP000018936">
    <property type="component" value="Unassembled WGS sequence"/>
</dbReference>
<dbReference type="FunFam" id="2.60.120.200:FF:000150">
    <property type="entry name" value="Laminin subunit alpha 5"/>
    <property type="match status" value="1"/>
</dbReference>
<dbReference type="GO" id="GO:0030155">
    <property type="term" value="P:regulation of cell adhesion"/>
    <property type="evidence" value="ECO:0007669"/>
    <property type="project" value="InterPro"/>
</dbReference>
<reference evidence="5 6" key="1">
    <citation type="journal article" date="2013" name="Proc. Natl. Acad. Sci. U.S.A.">
        <title>The king cobra genome reveals dynamic gene evolution and adaptation in the snake venom system.</title>
        <authorList>
            <person name="Vonk F.J."/>
            <person name="Casewell N.R."/>
            <person name="Henkel C.V."/>
            <person name="Heimberg A.M."/>
            <person name="Jansen H.J."/>
            <person name="McCleary R.J."/>
            <person name="Kerkkamp H.M."/>
            <person name="Vos R.A."/>
            <person name="Guerreiro I."/>
            <person name="Calvete J.J."/>
            <person name="Wuster W."/>
            <person name="Woods A.E."/>
            <person name="Logan J.M."/>
            <person name="Harrison R.A."/>
            <person name="Castoe T.A."/>
            <person name="de Koning A.P."/>
            <person name="Pollock D.D."/>
            <person name="Yandell M."/>
            <person name="Calderon D."/>
            <person name="Renjifo C."/>
            <person name="Currier R.B."/>
            <person name="Salgado D."/>
            <person name="Pla D."/>
            <person name="Sanz L."/>
            <person name="Hyder A.S."/>
            <person name="Ribeiro J.M."/>
            <person name="Arntzen J.W."/>
            <person name="van den Thillart G.E."/>
            <person name="Boetzer M."/>
            <person name="Pirovano W."/>
            <person name="Dirks R.P."/>
            <person name="Spaink H.P."/>
            <person name="Duboule D."/>
            <person name="McGlinn E."/>
            <person name="Kini R.M."/>
            <person name="Richardson M.K."/>
        </authorList>
    </citation>
    <scope>NUCLEOTIDE SEQUENCE</scope>
    <source>
        <tissue evidence="5">Blood</tissue>
    </source>
</reference>
<organism evidence="5 6">
    <name type="scientific">Ophiophagus hannah</name>
    <name type="common">King cobra</name>
    <name type="synonym">Naja hannah</name>
    <dbReference type="NCBI Taxonomy" id="8665"/>
    <lineage>
        <taxon>Eukaryota</taxon>
        <taxon>Metazoa</taxon>
        <taxon>Chordata</taxon>
        <taxon>Craniata</taxon>
        <taxon>Vertebrata</taxon>
        <taxon>Euteleostomi</taxon>
        <taxon>Lepidosauria</taxon>
        <taxon>Squamata</taxon>
        <taxon>Bifurcata</taxon>
        <taxon>Unidentata</taxon>
        <taxon>Episquamata</taxon>
        <taxon>Toxicofera</taxon>
        <taxon>Serpentes</taxon>
        <taxon>Colubroidea</taxon>
        <taxon>Elapidae</taxon>
        <taxon>Elapinae</taxon>
        <taxon>Ophiophagus</taxon>
    </lineage>
</organism>
<evidence type="ECO:0000256" key="1">
    <source>
        <dbReference type="PROSITE-ProRule" id="PRU00122"/>
    </source>
</evidence>
<gene>
    <name evidence="5" type="primary">LAMA5</name>
    <name evidence="5" type="ORF">L345_08583</name>
</gene>
<evidence type="ECO:0000259" key="4">
    <source>
        <dbReference type="PROSITE" id="PS50025"/>
    </source>
</evidence>
<dbReference type="OrthoDB" id="18487at2759"/>
<dbReference type="InterPro" id="IPR013320">
    <property type="entry name" value="ConA-like_dom_sf"/>
</dbReference>
<dbReference type="PROSITE" id="PS50025">
    <property type="entry name" value="LAM_G_DOMAIN"/>
    <property type="match status" value="3"/>
</dbReference>
<name>V8NVR9_OPHHA</name>
<dbReference type="Pfam" id="PF02210">
    <property type="entry name" value="Laminin_G_2"/>
    <property type="match status" value="3"/>
</dbReference>
<dbReference type="GO" id="GO:0005102">
    <property type="term" value="F:signaling receptor binding"/>
    <property type="evidence" value="ECO:0007669"/>
    <property type="project" value="InterPro"/>
</dbReference>
<comment type="caution">
    <text evidence="5">The sequence shown here is derived from an EMBL/GenBank/DDBJ whole genome shotgun (WGS) entry which is preliminary data.</text>
</comment>
<dbReference type="FunFam" id="2.60.120.200:FF:000209">
    <property type="entry name" value="Laminin subunit alpha 5"/>
    <property type="match status" value="1"/>
</dbReference>
<dbReference type="PANTHER" id="PTHR15036:SF85">
    <property type="entry name" value="SP2353, ISOFORM A"/>
    <property type="match status" value="1"/>
</dbReference>
<protein>
    <submittedName>
        <fullName evidence="5">Laminin subunit alpha-5</fullName>
    </submittedName>
</protein>
<dbReference type="GO" id="GO:0007155">
    <property type="term" value="P:cell adhesion"/>
    <property type="evidence" value="ECO:0007669"/>
    <property type="project" value="InterPro"/>
</dbReference>
<evidence type="ECO:0000256" key="3">
    <source>
        <dbReference type="SAM" id="MobiDB-lite"/>
    </source>
</evidence>
<keyword evidence="2" id="KW-0175">Coiled coil</keyword>
<dbReference type="GO" id="GO:0045995">
    <property type="term" value="P:regulation of embryonic development"/>
    <property type="evidence" value="ECO:0007669"/>
    <property type="project" value="InterPro"/>
</dbReference>
<dbReference type="InterPro" id="IPR050372">
    <property type="entry name" value="Neurexin-related_CASP"/>
</dbReference>